<dbReference type="Gene3D" id="3.30.1490.190">
    <property type="match status" value="1"/>
</dbReference>
<organism evidence="7 8">
    <name type="scientific">Clostridium ganghwense</name>
    <dbReference type="NCBI Taxonomy" id="312089"/>
    <lineage>
        <taxon>Bacteria</taxon>
        <taxon>Bacillati</taxon>
        <taxon>Bacillota</taxon>
        <taxon>Clostridia</taxon>
        <taxon>Eubacteriales</taxon>
        <taxon>Clostridiaceae</taxon>
        <taxon>Clostridium</taxon>
    </lineage>
</organism>
<evidence type="ECO:0000256" key="3">
    <source>
        <dbReference type="ARBA" id="ARBA00022833"/>
    </source>
</evidence>
<name>A0ABT4CPH1_9CLOT</name>
<evidence type="ECO:0000256" key="2">
    <source>
        <dbReference type="ARBA" id="ARBA00022491"/>
    </source>
</evidence>
<comment type="similarity">
    <text evidence="1">Belongs to the Fur family.</text>
</comment>
<dbReference type="Proteomes" id="UP001079657">
    <property type="component" value="Unassembled WGS sequence"/>
</dbReference>
<keyword evidence="6" id="KW-0804">Transcription</keyword>
<dbReference type="Gene3D" id="1.10.10.10">
    <property type="entry name" value="Winged helix-like DNA-binding domain superfamily/Winged helix DNA-binding domain"/>
    <property type="match status" value="1"/>
</dbReference>
<evidence type="ECO:0000313" key="7">
    <source>
        <dbReference type="EMBL" id="MCY6370960.1"/>
    </source>
</evidence>
<gene>
    <name evidence="7" type="ORF">OXH55_09985</name>
</gene>
<sequence length="153" mass="18195">MNIEMILKENNIRSTKNRIAIMKVLEESEASVTAEYIFEKCKEKGQKVDLSTVYRTFDLLEEKDILNKFDVGEGKYNYILKNKCHKHTIFCHLCHKEVQIDCPMIQVEEIIKSKTGFTFIEKEIKLRCICEECRMNQPLNERKEIEKWKVSKK</sequence>
<dbReference type="PANTHER" id="PTHR33202">
    <property type="entry name" value="ZINC UPTAKE REGULATION PROTEIN"/>
    <property type="match status" value="1"/>
</dbReference>
<evidence type="ECO:0000256" key="4">
    <source>
        <dbReference type="ARBA" id="ARBA00023015"/>
    </source>
</evidence>
<keyword evidence="8" id="KW-1185">Reference proteome</keyword>
<accession>A0ABT4CPH1</accession>
<dbReference type="SUPFAM" id="SSF46785">
    <property type="entry name" value="Winged helix' DNA-binding domain"/>
    <property type="match status" value="1"/>
</dbReference>
<dbReference type="RefSeq" id="WP_268049800.1">
    <property type="nucleotide sequence ID" value="NZ_JAPQES010000003.1"/>
</dbReference>
<dbReference type="CDD" id="cd07153">
    <property type="entry name" value="Fur_like"/>
    <property type="match status" value="1"/>
</dbReference>
<evidence type="ECO:0000256" key="5">
    <source>
        <dbReference type="ARBA" id="ARBA00023125"/>
    </source>
</evidence>
<evidence type="ECO:0000256" key="6">
    <source>
        <dbReference type="ARBA" id="ARBA00023163"/>
    </source>
</evidence>
<dbReference type="InterPro" id="IPR036388">
    <property type="entry name" value="WH-like_DNA-bd_sf"/>
</dbReference>
<reference evidence="7" key="1">
    <citation type="submission" date="2022-12" db="EMBL/GenBank/DDBJ databases">
        <authorList>
            <person name="Wang J."/>
        </authorList>
    </citation>
    <scope>NUCLEOTIDE SEQUENCE</scope>
    <source>
        <strain evidence="7">HY-42-06</strain>
    </source>
</reference>
<dbReference type="InterPro" id="IPR002481">
    <property type="entry name" value="FUR"/>
</dbReference>
<dbReference type="InterPro" id="IPR043135">
    <property type="entry name" value="Fur_C"/>
</dbReference>
<dbReference type="Pfam" id="PF01475">
    <property type="entry name" value="FUR"/>
    <property type="match status" value="1"/>
</dbReference>
<evidence type="ECO:0000256" key="1">
    <source>
        <dbReference type="ARBA" id="ARBA00007957"/>
    </source>
</evidence>
<comment type="caution">
    <text evidence="7">The sequence shown here is derived from an EMBL/GenBank/DDBJ whole genome shotgun (WGS) entry which is preliminary data.</text>
</comment>
<keyword evidence="5" id="KW-0238">DNA-binding</keyword>
<protein>
    <submittedName>
        <fullName evidence="7">Fur family transcriptional regulator</fullName>
    </submittedName>
</protein>
<dbReference type="InterPro" id="IPR036390">
    <property type="entry name" value="WH_DNA-bd_sf"/>
</dbReference>
<dbReference type="PANTHER" id="PTHR33202:SF8">
    <property type="entry name" value="PEROXIDE-RESPONSIVE REPRESSOR PERR"/>
    <property type="match status" value="1"/>
</dbReference>
<evidence type="ECO:0000313" key="8">
    <source>
        <dbReference type="Proteomes" id="UP001079657"/>
    </source>
</evidence>
<keyword evidence="3" id="KW-0862">Zinc</keyword>
<keyword evidence="4" id="KW-0805">Transcription regulation</keyword>
<proteinExistence type="inferred from homology"/>
<dbReference type="EMBL" id="JAPQES010000003">
    <property type="protein sequence ID" value="MCY6370960.1"/>
    <property type="molecule type" value="Genomic_DNA"/>
</dbReference>
<keyword evidence="2" id="KW-0678">Repressor</keyword>